<evidence type="ECO:0000313" key="2">
    <source>
        <dbReference type="Proteomes" id="UP000638353"/>
    </source>
</evidence>
<dbReference type="AlphaFoldDB" id="A0A919CC74"/>
<protein>
    <submittedName>
        <fullName evidence="1">Uncharacterized protein</fullName>
    </submittedName>
</protein>
<proteinExistence type="predicted"/>
<reference evidence="1" key="2">
    <citation type="submission" date="2020-09" db="EMBL/GenBank/DDBJ databases">
        <authorList>
            <person name="Sun Q."/>
            <person name="Ohkuma M."/>
        </authorList>
    </citation>
    <scope>NUCLEOTIDE SEQUENCE</scope>
    <source>
        <strain evidence="1">JCM 4637</strain>
    </source>
</reference>
<sequence>MTGHTPLLAYPYPEPSDPPRGWEQIQALAEALDQQAKPVTRELPLKAEYAKKTAFYYRQNGRVHLFGQIRRADGGKMNAGSEEFLTSWAPDARPPSYFSATVTVVGVSGLAIFSPVLRVDVNTGYLKAVGGDPKYQFTAVNLTGLSWPIAIEHNPDAAAAFPASYEAGP</sequence>
<dbReference type="Proteomes" id="UP000638353">
    <property type="component" value="Unassembled WGS sequence"/>
</dbReference>
<dbReference type="RefSeq" id="WP_189825317.1">
    <property type="nucleotide sequence ID" value="NZ_BMVC01000010.1"/>
</dbReference>
<evidence type="ECO:0000313" key="1">
    <source>
        <dbReference type="EMBL" id="GHD03360.1"/>
    </source>
</evidence>
<name>A0A919CC74_9ACTN</name>
<gene>
    <name evidence="1" type="ORF">GCM10010334_51030</name>
</gene>
<organism evidence="1 2">
    <name type="scientific">Streptomyces finlayi</name>
    <dbReference type="NCBI Taxonomy" id="67296"/>
    <lineage>
        <taxon>Bacteria</taxon>
        <taxon>Bacillati</taxon>
        <taxon>Actinomycetota</taxon>
        <taxon>Actinomycetes</taxon>
        <taxon>Kitasatosporales</taxon>
        <taxon>Streptomycetaceae</taxon>
        <taxon>Streptomyces</taxon>
    </lineage>
</organism>
<reference evidence="1" key="1">
    <citation type="journal article" date="2014" name="Int. J. Syst. Evol. Microbiol.">
        <title>Complete genome sequence of Corynebacterium casei LMG S-19264T (=DSM 44701T), isolated from a smear-ripened cheese.</title>
        <authorList>
            <consortium name="US DOE Joint Genome Institute (JGI-PGF)"/>
            <person name="Walter F."/>
            <person name="Albersmeier A."/>
            <person name="Kalinowski J."/>
            <person name="Ruckert C."/>
        </authorList>
    </citation>
    <scope>NUCLEOTIDE SEQUENCE</scope>
    <source>
        <strain evidence="1">JCM 4637</strain>
    </source>
</reference>
<accession>A0A919CC74</accession>
<dbReference type="EMBL" id="BMVC01000010">
    <property type="protein sequence ID" value="GHD03360.1"/>
    <property type="molecule type" value="Genomic_DNA"/>
</dbReference>
<comment type="caution">
    <text evidence="1">The sequence shown here is derived from an EMBL/GenBank/DDBJ whole genome shotgun (WGS) entry which is preliminary data.</text>
</comment>